<sequence length="1096" mass="121980">MAIVTGDRYLEKLVHFVEQQAGPLIDGPLVLKLNPAGLHYVHSRLEALQELENLVSGAPVDYLRAYVSDLGDYRALEQLRRILRLLTSLKVVSVLPPPTRDPTPLSLLPFERLKVLELRGCDLSTSAARGLLELRHTLEKIVCHNSTDALRHVFASRIVDIKDSPQWNKLSFVSCASNRLVLMDESLQLLPAVETLDLSRNKFAKVDNLRKCVNLKHLDLGFNHLRRIAPFGEVPCNIVKLVLRNNALTTLHGLENLKSLEHLDVSYNIVSNFLELEVLSSLHSLSNLWLEGNPLCCGRWYRAQVFSFFSQPCNLKLDDKPISTREYWKRQIIVASRHKRPASFGFYSPAVDDALGESCINKKKQKVCRLASIKSDEDCVSSMSDPESSTCNHEAQSKDENMNSDDEAEIVNLINRVELMKKERSSLWLKELKEWMDPEPVKSVDCNRYNGSISKAAKGISEGKKASKKHQGEGSRCSCDYLQASEDETGRNVFHPNSSFVDVHSDAQGGIAVPDSGRKIFNLKYQGLATPSVQTASSHLDSSNVQRGGGMVENARLSPLSTIDDATESLSSSNFHGSPPHYQKDLLHRRHNLVEEIMQLSADSYSVVSSDTDTTASEDEFYDIGHPMYQVDDGSQLTEENCNPNLSRISLSVGNCEKTGEGNSIHHIGGDKYGLHSHSGQISSISERSGVWTNGSSGVTCNGVARNFDDQEVHEVEKRKSRRKARRIGRIAENLVECTGPSEKSNSSPNACEGIKENQREQTVEGNGILEAIDEKWLHTSAFSSIHSTVGKSSVDSIEKNFNEIVGDSAGDETCLYSVFCSCILETEASLKESEVVLLRSSENKLYLLLIGLALNGTGNTFTLLRSHKIEDVSEVMIGIGLQIVRVSIQRQATYLFLTRSIEKLRQLFFTLDLYSSLTSNETCSFRSLEQVQVELFEKQICGGSRTSIYQYSMVYFRHNNKAGASWYLRSLFVVKGSLLVCTEDLKQFGSPLEDGAPSSLPAAYFSLDARCSISDVLELVIDDAEESCCTTLILAKDTVDTSTKGRRWVDSWRPGSGCLVWKLRWFSLESLSNFVALIKASSHTRSPPLLVKSVR</sequence>
<dbReference type="AlphaFoldDB" id="A0AAV0H665"/>
<organism evidence="6 7">
    <name type="scientific">Linum tenue</name>
    <dbReference type="NCBI Taxonomy" id="586396"/>
    <lineage>
        <taxon>Eukaryota</taxon>
        <taxon>Viridiplantae</taxon>
        <taxon>Streptophyta</taxon>
        <taxon>Embryophyta</taxon>
        <taxon>Tracheophyta</taxon>
        <taxon>Spermatophyta</taxon>
        <taxon>Magnoliopsida</taxon>
        <taxon>eudicotyledons</taxon>
        <taxon>Gunneridae</taxon>
        <taxon>Pentapetalae</taxon>
        <taxon>rosids</taxon>
        <taxon>fabids</taxon>
        <taxon>Malpighiales</taxon>
        <taxon>Linaceae</taxon>
        <taxon>Linum</taxon>
    </lineage>
</organism>
<dbReference type="FunFam" id="3.80.10.10:FF:000801">
    <property type="entry name" value="Outer arm dynein light chain 1"/>
    <property type="match status" value="1"/>
</dbReference>
<keyword evidence="4" id="KW-0677">Repeat</keyword>
<keyword evidence="7" id="KW-1185">Reference proteome</keyword>
<evidence type="ECO:0000256" key="5">
    <source>
        <dbReference type="SAM" id="MobiDB-lite"/>
    </source>
</evidence>
<dbReference type="Proteomes" id="UP001154282">
    <property type="component" value="Unassembled WGS sequence"/>
</dbReference>
<dbReference type="FunFam" id="3.80.10.10:FF:000502">
    <property type="entry name" value="Predicted protein"/>
    <property type="match status" value="1"/>
</dbReference>
<comment type="subcellular location">
    <subcellularLocation>
        <location evidence="1">Cytoplasm</location>
    </subcellularLocation>
</comment>
<evidence type="ECO:0000313" key="6">
    <source>
        <dbReference type="EMBL" id="CAI0380516.1"/>
    </source>
</evidence>
<keyword evidence="3" id="KW-0433">Leucine-rich repeat</keyword>
<dbReference type="PROSITE" id="PS51450">
    <property type="entry name" value="LRR"/>
    <property type="match status" value="3"/>
</dbReference>
<feature type="region of interest" description="Disordered" evidence="5">
    <location>
        <begin position="739"/>
        <end position="760"/>
    </location>
</feature>
<feature type="region of interest" description="Disordered" evidence="5">
    <location>
        <begin position="381"/>
        <end position="405"/>
    </location>
</feature>
<accession>A0AAV0H665</accession>
<protein>
    <recommendedName>
        <fullName evidence="8">Outer arm dynein light chain 1 protein</fullName>
    </recommendedName>
</protein>
<gene>
    <name evidence="6" type="ORF">LITE_LOCUS2713</name>
</gene>
<dbReference type="Pfam" id="PF12799">
    <property type="entry name" value="LRR_4"/>
    <property type="match status" value="1"/>
</dbReference>
<evidence type="ECO:0000313" key="7">
    <source>
        <dbReference type="Proteomes" id="UP001154282"/>
    </source>
</evidence>
<name>A0AAV0H665_9ROSI</name>
<dbReference type="Gene3D" id="3.80.10.10">
    <property type="entry name" value="Ribonuclease Inhibitor"/>
    <property type="match status" value="1"/>
</dbReference>
<dbReference type="PANTHER" id="PTHR15454:SF69">
    <property type="entry name" value="SERINE_THREONINE-PROTEIN KINASE 11-INTERACTING PROTEIN"/>
    <property type="match status" value="1"/>
</dbReference>
<dbReference type="InterPro" id="IPR025875">
    <property type="entry name" value="Leu-rich_rpt_4"/>
</dbReference>
<evidence type="ECO:0000256" key="2">
    <source>
        <dbReference type="ARBA" id="ARBA00022490"/>
    </source>
</evidence>
<evidence type="ECO:0000256" key="3">
    <source>
        <dbReference type="ARBA" id="ARBA00022614"/>
    </source>
</evidence>
<dbReference type="InterPro" id="IPR032675">
    <property type="entry name" value="LRR_dom_sf"/>
</dbReference>
<reference evidence="6" key="1">
    <citation type="submission" date="2022-08" db="EMBL/GenBank/DDBJ databases">
        <authorList>
            <person name="Gutierrez-Valencia J."/>
        </authorList>
    </citation>
    <scope>NUCLEOTIDE SEQUENCE</scope>
</reference>
<comment type="caution">
    <text evidence="6">The sequence shown here is derived from an EMBL/GenBank/DDBJ whole genome shotgun (WGS) entry which is preliminary data.</text>
</comment>
<dbReference type="GO" id="GO:0005737">
    <property type="term" value="C:cytoplasm"/>
    <property type="evidence" value="ECO:0007669"/>
    <property type="project" value="UniProtKB-SubCell"/>
</dbReference>
<dbReference type="SUPFAM" id="SSF52075">
    <property type="entry name" value="Outer arm dynein light chain 1"/>
    <property type="match status" value="1"/>
</dbReference>
<evidence type="ECO:0000256" key="1">
    <source>
        <dbReference type="ARBA" id="ARBA00004496"/>
    </source>
</evidence>
<dbReference type="InterPro" id="IPR001611">
    <property type="entry name" value="Leu-rich_rpt"/>
</dbReference>
<dbReference type="EMBL" id="CAMGYJ010000002">
    <property type="protein sequence ID" value="CAI0380516.1"/>
    <property type="molecule type" value="Genomic_DNA"/>
</dbReference>
<evidence type="ECO:0008006" key="8">
    <source>
        <dbReference type="Google" id="ProtNLM"/>
    </source>
</evidence>
<dbReference type="PANTHER" id="PTHR15454">
    <property type="entry name" value="NISCHARIN RELATED"/>
    <property type="match status" value="1"/>
</dbReference>
<evidence type="ECO:0000256" key="4">
    <source>
        <dbReference type="ARBA" id="ARBA00022737"/>
    </source>
</evidence>
<feature type="compositionally biased region" description="Polar residues" evidence="5">
    <location>
        <begin position="381"/>
        <end position="394"/>
    </location>
</feature>
<keyword evidence="2" id="KW-0963">Cytoplasm</keyword>
<proteinExistence type="predicted"/>